<evidence type="ECO:0000256" key="2">
    <source>
        <dbReference type="ARBA" id="ARBA00022692"/>
    </source>
</evidence>
<keyword evidence="7" id="KW-0732">Signal</keyword>
<dbReference type="EMBL" id="ML178892">
    <property type="protein sequence ID" value="TFK95318.1"/>
    <property type="molecule type" value="Genomic_DNA"/>
</dbReference>
<evidence type="ECO:0000256" key="1">
    <source>
        <dbReference type="ARBA" id="ARBA00004167"/>
    </source>
</evidence>
<dbReference type="GO" id="GO:0071944">
    <property type="term" value="C:cell periphery"/>
    <property type="evidence" value="ECO:0007669"/>
    <property type="project" value="UniProtKB-ARBA"/>
</dbReference>
<dbReference type="GO" id="GO:0016020">
    <property type="term" value="C:membrane"/>
    <property type="evidence" value="ECO:0007669"/>
    <property type="project" value="UniProtKB-SubCell"/>
</dbReference>
<keyword evidence="2 6" id="KW-0812">Transmembrane</keyword>
<evidence type="ECO:0000256" key="6">
    <source>
        <dbReference type="SAM" id="Phobius"/>
    </source>
</evidence>
<evidence type="ECO:0000313" key="9">
    <source>
        <dbReference type="Proteomes" id="UP000305067"/>
    </source>
</evidence>
<keyword evidence="4 6" id="KW-0472">Membrane</keyword>
<evidence type="ECO:0008006" key="10">
    <source>
        <dbReference type="Google" id="ProtNLM"/>
    </source>
</evidence>
<protein>
    <recommendedName>
        <fullName evidence="10">Mid2 domain-containing protein</fullName>
    </recommendedName>
</protein>
<sequence length="284" mass="30599">MAPRSLLAVLCCYLGLSLSLQSAVAQIDPYFTNTLPATVDPCESLSLTWEDGSPPYYIELWRSREGSRNGVYVKTLTSNIEGNSFESVVETRFAGEILFFELYSSTGDSTPGDEFRVTKNLNRCFSSSSSSTAEQTSTPSDSSSSEPPPLPSPSTVNQGDAADDDDEALTGSTTSAKKFSNAGLIAGIVVAVVAAIAGIGFGLFFYRRKKQMTGKEWTEGEIDSRLTPSVQCQSESLIVNQPNSVLGSESEYRGVGNWQRREVAERYSQLSMGPPSYCSSSSKG</sequence>
<keyword evidence="9" id="KW-1185">Reference proteome</keyword>
<organism evidence="8 9">
    <name type="scientific">Pterulicium gracile</name>
    <dbReference type="NCBI Taxonomy" id="1884261"/>
    <lineage>
        <taxon>Eukaryota</taxon>
        <taxon>Fungi</taxon>
        <taxon>Dikarya</taxon>
        <taxon>Basidiomycota</taxon>
        <taxon>Agaricomycotina</taxon>
        <taxon>Agaricomycetes</taxon>
        <taxon>Agaricomycetidae</taxon>
        <taxon>Agaricales</taxon>
        <taxon>Pleurotineae</taxon>
        <taxon>Pterulaceae</taxon>
        <taxon>Pterulicium</taxon>
    </lineage>
</organism>
<evidence type="ECO:0000256" key="5">
    <source>
        <dbReference type="SAM" id="MobiDB-lite"/>
    </source>
</evidence>
<dbReference type="AlphaFoldDB" id="A0A5C3Q532"/>
<evidence type="ECO:0000256" key="4">
    <source>
        <dbReference type="ARBA" id="ARBA00023136"/>
    </source>
</evidence>
<dbReference type="Proteomes" id="UP000305067">
    <property type="component" value="Unassembled WGS sequence"/>
</dbReference>
<evidence type="ECO:0000313" key="8">
    <source>
        <dbReference type="EMBL" id="TFK95318.1"/>
    </source>
</evidence>
<keyword evidence="3 6" id="KW-1133">Transmembrane helix</keyword>
<evidence type="ECO:0000256" key="7">
    <source>
        <dbReference type="SAM" id="SignalP"/>
    </source>
</evidence>
<feature type="compositionally biased region" description="Low complexity" evidence="5">
    <location>
        <begin position="126"/>
        <end position="145"/>
    </location>
</feature>
<feature type="transmembrane region" description="Helical" evidence="6">
    <location>
        <begin position="182"/>
        <end position="206"/>
    </location>
</feature>
<feature type="region of interest" description="Disordered" evidence="5">
    <location>
        <begin position="125"/>
        <end position="172"/>
    </location>
</feature>
<proteinExistence type="predicted"/>
<dbReference type="PANTHER" id="PTHR15549">
    <property type="entry name" value="PAIRED IMMUNOGLOBULIN-LIKE TYPE 2 RECEPTOR"/>
    <property type="match status" value="1"/>
</dbReference>
<accession>A0A5C3Q532</accession>
<reference evidence="8 9" key="1">
    <citation type="journal article" date="2019" name="Nat. Ecol. Evol.">
        <title>Megaphylogeny resolves global patterns of mushroom evolution.</title>
        <authorList>
            <person name="Varga T."/>
            <person name="Krizsan K."/>
            <person name="Foldi C."/>
            <person name="Dima B."/>
            <person name="Sanchez-Garcia M."/>
            <person name="Sanchez-Ramirez S."/>
            <person name="Szollosi G.J."/>
            <person name="Szarkandi J.G."/>
            <person name="Papp V."/>
            <person name="Albert L."/>
            <person name="Andreopoulos W."/>
            <person name="Angelini C."/>
            <person name="Antonin V."/>
            <person name="Barry K.W."/>
            <person name="Bougher N.L."/>
            <person name="Buchanan P."/>
            <person name="Buyck B."/>
            <person name="Bense V."/>
            <person name="Catcheside P."/>
            <person name="Chovatia M."/>
            <person name="Cooper J."/>
            <person name="Damon W."/>
            <person name="Desjardin D."/>
            <person name="Finy P."/>
            <person name="Geml J."/>
            <person name="Haridas S."/>
            <person name="Hughes K."/>
            <person name="Justo A."/>
            <person name="Karasinski D."/>
            <person name="Kautmanova I."/>
            <person name="Kiss B."/>
            <person name="Kocsube S."/>
            <person name="Kotiranta H."/>
            <person name="LaButti K.M."/>
            <person name="Lechner B.E."/>
            <person name="Liimatainen K."/>
            <person name="Lipzen A."/>
            <person name="Lukacs Z."/>
            <person name="Mihaltcheva S."/>
            <person name="Morgado L.N."/>
            <person name="Niskanen T."/>
            <person name="Noordeloos M.E."/>
            <person name="Ohm R.A."/>
            <person name="Ortiz-Santana B."/>
            <person name="Ovrebo C."/>
            <person name="Racz N."/>
            <person name="Riley R."/>
            <person name="Savchenko A."/>
            <person name="Shiryaev A."/>
            <person name="Soop K."/>
            <person name="Spirin V."/>
            <person name="Szebenyi C."/>
            <person name="Tomsovsky M."/>
            <person name="Tulloss R.E."/>
            <person name="Uehling J."/>
            <person name="Grigoriev I.V."/>
            <person name="Vagvolgyi C."/>
            <person name="Papp T."/>
            <person name="Martin F.M."/>
            <person name="Miettinen O."/>
            <person name="Hibbett D.S."/>
            <person name="Nagy L.G."/>
        </authorList>
    </citation>
    <scope>NUCLEOTIDE SEQUENCE [LARGE SCALE GENOMIC DNA]</scope>
    <source>
        <strain evidence="8 9">CBS 309.79</strain>
    </source>
</reference>
<dbReference type="InterPro" id="IPR051694">
    <property type="entry name" value="Immunoregulatory_rcpt-like"/>
</dbReference>
<feature type="chain" id="PRO_5022765384" description="Mid2 domain-containing protein" evidence="7">
    <location>
        <begin position="26"/>
        <end position="284"/>
    </location>
</feature>
<comment type="subcellular location">
    <subcellularLocation>
        <location evidence="1">Membrane</location>
        <topology evidence="1">Single-pass membrane protein</topology>
    </subcellularLocation>
</comment>
<gene>
    <name evidence="8" type="ORF">BDV98DRAFT_609006</name>
</gene>
<dbReference type="PANTHER" id="PTHR15549:SF6">
    <property type="entry name" value="MID2 DOMAIN-CONTAINING PROTEIN"/>
    <property type="match status" value="1"/>
</dbReference>
<name>A0A5C3Q532_9AGAR</name>
<evidence type="ECO:0000256" key="3">
    <source>
        <dbReference type="ARBA" id="ARBA00022989"/>
    </source>
</evidence>
<feature type="signal peptide" evidence="7">
    <location>
        <begin position="1"/>
        <end position="25"/>
    </location>
</feature>